<evidence type="ECO:0000313" key="1">
    <source>
        <dbReference type="EMBL" id="OAA38294.1"/>
    </source>
</evidence>
<proteinExistence type="predicted"/>
<dbReference type="OMA" id="DIANWHA"/>
<evidence type="ECO:0008006" key="3">
    <source>
        <dbReference type="Google" id="ProtNLM"/>
    </source>
</evidence>
<dbReference type="AlphaFoldDB" id="A0A166ZVY2"/>
<dbReference type="EMBL" id="AZHC01000026">
    <property type="protein sequence ID" value="OAA38294.1"/>
    <property type="molecule type" value="Genomic_DNA"/>
</dbReference>
<dbReference type="Proteomes" id="UP000243498">
    <property type="component" value="Unassembled WGS sequence"/>
</dbReference>
<accession>A0A166ZVY2</accession>
<name>A0A166ZVY2_METRR</name>
<evidence type="ECO:0000313" key="2">
    <source>
        <dbReference type="Proteomes" id="UP000243498"/>
    </source>
</evidence>
<keyword evidence="2" id="KW-1185">Reference proteome</keyword>
<dbReference type="PANTHER" id="PTHR38846:SF1">
    <property type="entry name" value="C3H1-TYPE DOMAIN-CONTAINING PROTEIN"/>
    <property type="match status" value="1"/>
</dbReference>
<sequence>MPKKTTAASVALVKPVDHIGLFFAGYGQFDYDATSEVWTEYRRMVQHFGWQPKGRRENTANNRFRAALVQQFGQLYGTDESKLETLQRLCEKLELYPVPASVTACKKAIKKVHVNIIDFIDSERTGEPVHKFRSVRQLAQYTQDNDKFFPKKQAKKNNLLRFLLRGLLG</sequence>
<dbReference type="STRING" id="1081105.A0A166ZVY2"/>
<reference evidence="1 2" key="1">
    <citation type="journal article" date="2016" name="Genome Biol. Evol.">
        <title>Divergent and convergent evolution of fungal pathogenicity.</title>
        <authorList>
            <person name="Shang Y."/>
            <person name="Xiao G."/>
            <person name="Zheng P."/>
            <person name="Cen K."/>
            <person name="Zhan S."/>
            <person name="Wang C."/>
        </authorList>
    </citation>
    <scope>NUCLEOTIDE SEQUENCE [LARGE SCALE GENOMIC DNA]</scope>
    <source>
        <strain evidence="1 2">RCEF 4871</strain>
    </source>
</reference>
<comment type="caution">
    <text evidence="1">The sequence shown here is derived from an EMBL/GenBank/DDBJ whole genome shotgun (WGS) entry which is preliminary data.</text>
</comment>
<gene>
    <name evidence="1" type="ORF">NOR_06684</name>
</gene>
<organism evidence="1 2">
    <name type="scientific">Metarhizium rileyi (strain RCEF 4871)</name>
    <name type="common">Nomuraea rileyi</name>
    <dbReference type="NCBI Taxonomy" id="1649241"/>
    <lineage>
        <taxon>Eukaryota</taxon>
        <taxon>Fungi</taxon>
        <taxon>Dikarya</taxon>
        <taxon>Ascomycota</taxon>
        <taxon>Pezizomycotina</taxon>
        <taxon>Sordariomycetes</taxon>
        <taxon>Hypocreomycetidae</taxon>
        <taxon>Hypocreales</taxon>
        <taxon>Clavicipitaceae</taxon>
        <taxon>Metarhizium</taxon>
    </lineage>
</organism>
<dbReference type="PANTHER" id="PTHR38846">
    <property type="entry name" value="C3H1-TYPE DOMAIN-CONTAINING PROTEIN"/>
    <property type="match status" value="1"/>
</dbReference>
<protein>
    <recommendedName>
        <fullName evidence="3">Transcription factor Zn, C2H2</fullName>
    </recommendedName>
</protein>
<dbReference type="OrthoDB" id="6105938at2759"/>